<keyword evidence="6" id="KW-0028">Amino-acid biosynthesis</keyword>
<keyword evidence="7" id="KW-0791">Threonine biosynthesis</keyword>
<protein>
    <recommendedName>
        <fullName evidence="5">Homoserine dehydrogenase</fullName>
        <ecNumber evidence="4">1.1.1.3</ecNumber>
    </recommendedName>
</protein>
<comment type="pathway">
    <text evidence="2">Amino-acid biosynthesis; L-methionine biosynthesis via de novo pathway; L-homoserine from L-aspartate: step 3/3.</text>
</comment>
<comment type="catalytic activity">
    <reaction evidence="11">
        <text>L-homoserine + NAD(+) = L-aspartate 4-semialdehyde + NADH + H(+)</text>
        <dbReference type="Rhea" id="RHEA:15757"/>
        <dbReference type="ChEBI" id="CHEBI:15378"/>
        <dbReference type="ChEBI" id="CHEBI:57476"/>
        <dbReference type="ChEBI" id="CHEBI:57540"/>
        <dbReference type="ChEBI" id="CHEBI:57945"/>
        <dbReference type="ChEBI" id="CHEBI:537519"/>
        <dbReference type="EC" id="1.1.1.3"/>
    </reaction>
    <physiologicalReaction direction="right-to-left" evidence="11">
        <dbReference type="Rhea" id="RHEA:15759"/>
    </physiologicalReaction>
</comment>
<dbReference type="InterPro" id="IPR005106">
    <property type="entry name" value="Asp/hSer_DH_NAD-bd"/>
</dbReference>
<evidence type="ECO:0000256" key="9">
    <source>
        <dbReference type="ARBA" id="ARBA00023002"/>
    </source>
</evidence>
<dbReference type="EMBL" id="JANIBK010000003">
    <property type="protein sequence ID" value="MCQ8127083.1"/>
    <property type="molecule type" value="Genomic_DNA"/>
</dbReference>
<accession>A0ABT1U0J1</accession>
<dbReference type="PIRSF" id="PIRSF000098">
    <property type="entry name" value="Homoser_dehydrog"/>
    <property type="match status" value="1"/>
</dbReference>
<evidence type="ECO:0000256" key="5">
    <source>
        <dbReference type="ARBA" id="ARBA00013376"/>
    </source>
</evidence>
<evidence type="ECO:0000313" key="14">
    <source>
        <dbReference type="EMBL" id="MCQ8127083.1"/>
    </source>
</evidence>
<dbReference type="PROSITE" id="PS51671">
    <property type="entry name" value="ACT"/>
    <property type="match status" value="1"/>
</dbReference>
<reference evidence="14 15" key="1">
    <citation type="submission" date="2022-07" db="EMBL/GenBank/DDBJ databases">
        <title>Methylomonas rivi sp. nov., Methylomonas rosea sp. nov., Methylomonas aureus sp. nov. and Methylomonas subterranea sp. nov., four novel methanotrophs isolated from a freshwater creek and the deep terrestrial subsurface.</title>
        <authorList>
            <person name="Abin C."/>
            <person name="Sankaranarayanan K."/>
            <person name="Garner C."/>
            <person name="Sindelar R."/>
            <person name="Kotary K."/>
            <person name="Garner R."/>
            <person name="Barclay S."/>
            <person name="Lawson P."/>
            <person name="Krumholz L."/>
        </authorList>
    </citation>
    <scope>NUCLEOTIDE SEQUENCE [LARGE SCALE GENOMIC DNA]</scope>
    <source>
        <strain evidence="14 15">WSC-6</strain>
    </source>
</reference>
<gene>
    <name evidence="14" type="ORF">NP596_01335</name>
</gene>
<name>A0ABT1U0J1_9GAMM</name>
<dbReference type="InterPro" id="IPR001342">
    <property type="entry name" value="HDH_cat"/>
</dbReference>
<dbReference type="PANTHER" id="PTHR43331">
    <property type="entry name" value="HOMOSERINE DEHYDROGENASE"/>
    <property type="match status" value="1"/>
</dbReference>
<evidence type="ECO:0000256" key="11">
    <source>
        <dbReference type="ARBA" id="ARBA00049031"/>
    </source>
</evidence>
<dbReference type="Proteomes" id="UP001524586">
    <property type="component" value="Unassembled WGS sequence"/>
</dbReference>
<keyword evidence="8" id="KW-0521">NADP</keyword>
<dbReference type="NCBIfam" id="NF004976">
    <property type="entry name" value="PRK06349.1"/>
    <property type="match status" value="1"/>
</dbReference>
<dbReference type="Gene3D" id="3.30.360.10">
    <property type="entry name" value="Dihydrodipicolinate Reductase, domain 2"/>
    <property type="match status" value="1"/>
</dbReference>
<comment type="similarity">
    <text evidence="3 12">Belongs to the homoserine dehydrogenase family.</text>
</comment>
<comment type="caution">
    <text evidence="14">The sequence shown here is derived from an EMBL/GenBank/DDBJ whole genome shotgun (WGS) entry which is preliminary data.</text>
</comment>
<proteinExistence type="inferred from homology"/>
<dbReference type="PANTHER" id="PTHR43331:SF1">
    <property type="entry name" value="HOMOSERINE DEHYDROGENASE"/>
    <property type="match status" value="1"/>
</dbReference>
<evidence type="ECO:0000313" key="15">
    <source>
        <dbReference type="Proteomes" id="UP001524586"/>
    </source>
</evidence>
<evidence type="ECO:0000256" key="1">
    <source>
        <dbReference type="ARBA" id="ARBA00005056"/>
    </source>
</evidence>
<dbReference type="InterPro" id="IPR019811">
    <property type="entry name" value="HDH_CS"/>
</dbReference>
<evidence type="ECO:0000256" key="10">
    <source>
        <dbReference type="ARBA" id="ARBA00023167"/>
    </source>
</evidence>
<dbReference type="Pfam" id="PF00742">
    <property type="entry name" value="Homoserine_dh"/>
    <property type="match status" value="1"/>
</dbReference>
<evidence type="ECO:0000256" key="12">
    <source>
        <dbReference type="RuleBase" id="RU004171"/>
    </source>
</evidence>
<dbReference type="Pfam" id="PF03447">
    <property type="entry name" value="NAD_binding_3"/>
    <property type="match status" value="1"/>
</dbReference>
<evidence type="ECO:0000256" key="8">
    <source>
        <dbReference type="ARBA" id="ARBA00022857"/>
    </source>
</evidence>
<feature type="domain" description="ACT" evidence="13">
    <location>
        <begin position="355"/>
        <end position="431"/>
    </location>
</feature>
<evidence type="ECO:0000256" key="7">
    <source>
        <dbReference type="ARBA" id="ARBA00022697"/>
    </source>
</evidence>
<dbReference type="SUPFAM" id="SSF55347">
    <property type="entry name" value="Glyceraldehyde-3-phosphate dehydrogenase-like, C-terminal domain"/>
    <property type="match status" value="1"/>
</dbReference>
<keyword evidence="10" id="KW-0486">Methionine biosynthesis</keyword>
<keyword evidence="9" id="KW-0560">Oxidoreductase</keyword>
<comment type="pathway">
    <text evidence="1">Amino-acid biosynthesis; L-threonine biosynthesis; L-threonine from L-aspartate: step 3/5.</text>
</comment>
<evidence type="ECO:0000259" key="13">
    <source>
        <dbReference type="PROSITE" id="PS51671"/>
    </source>
</evidence>
<dbReference type="InterPro" id="IPR036291">
    <property type="entry name" value="NAD(P)-bd_dom_sf"/>
</dbReference>
<evidence type="ECO:0000256" key="4">
    <source>
        <dbReference type="ARBA" id="ARBA00013213"/>
    </source>
</evidence>
<dbReference type="SUPFAM" id="SSF55021">
    <property type="entry name" value="ACT-like"/>
    <property type="match status" value="1"/>
</dbReference>
<keyword evidence="15" id="KW-1185">Reference proteome</keyword>
<dbReference type="RefSeq" id="WP_256613401.1">
    <property type="nucleotide sequence ID" value="NZ_JANIBK010000003.1"/>
</dbReference>
<evidence type="ECO:0000256" key="2">
    <source>
        <dbReference type="ARBA" id="ARBA00005062"/>
    </source>
</evidence>
<sequence length="436" mass="46416">MKPVKVGVLGLGTVGGGTVNVLKRNAEEIARRAGREILVSRASARNLTQQRICDTQGMSLTADPFEIVNDPDIDVVVELIGGYDLAKQLVLTAIANGKHVVTANKALIALHGNEIFAEAGKKGVMVMFEAAVAGGIPIIKAIREGLSGNRIKWLAGIINGTGNFILTEMRDKGRDFADVLAEAQALGYAEADPTFDVEGIDAGHKLTILASIAFGIPLQFDKVFTEGITQITRADVEYAEELGYRIKHLGVARHTEQGIELRVHPTLIPKRRLIANVDGVMNAVLVCGDAVGPTLYYGAGAGAEPTASAVVADLVDVVRAMTSDPENRVPHLAFQANAIVDMPVLSADDIKTAYYLRLTAEDKPGVLADVTRILAAHQISIEALIQKEPLAGESSVPIIMLTQQTLEKEMNAAIAEIEALATVTGKVARIRLETLG</sequence>
<dbReference type="CDD" id="cd04881">
    <property type="entry name" value="ACT_HSDH-Hom"/>
    <property type="match status" value="1"/>
</dbReference>
<organism evidence="14 15">
    <name type="scientific">Methylomonas rivi</name>
    <dbReference type="NCBI Taxonomy" id="2952226"/>
    <lineage>
        <taxon>Bacteria</taxon>
        <taxon>Pseudomonadati</taxon>
        <taxon>Pseudomonadota</taxon>
        <taxon>Gammaproteobacteria</taxon>
        <taxon>Methylococcales</taxon>
        <taxon>Methylococcaceae</taxon>
        <taxon>Methylomonas</taxon>
    </lineage>
</organism>
<dbReference type="EC" id="1.1.1.3" evidence="4"/>
<evidence type="ECO:0000256" key="6">
    <source>
        <dbReference type="ARBA" id="ARBA00022605"/>
    </source>
</evidence>
<dbReference type="InterPro" id="IPR045865">
    <property type="entry name" value="ACT-like_dom_sf"/>
</dbReference>
<evidence type="ECO:0000256" key="3">
    <source>
        <dbReference type="ARBA" id="ARBA00006753"/>
    </source>
</evidence>
<dbReference type="PROSITE" id="PS01042">
    <property type="entry name" value="HOMOSER_DHGENASE"/>
    <property type="match status" value="1"/>
</dbReference>
<dbReference type="Pfam" id="PF01842">
    <property type="entry name" value="ACT"/>
    <property type="match status" value="1"/>
</dbReference>
<dbReference type="SUPFAM" id="SSF51735">
    <property type="entry name" value="NAD(P)-binding Rossmann-fold domains"/>
    <property type="match status" value="1"/>
</dbReference>
<dbReference type="InterPro" id="IPR002912">
    <property type="entry name" value="ACT_dom"/>
</dbReference>
<dbReference type="Gene3D" id="3.30.70.260">
    <property type="match status" value="1"/>
</dbReference>
<dbReference type="InterPro" id="IPR016204">
    <property type="entry name" value="HDH"/>
</dbReference>
<dbReference type="Gene3D" id="3.40.50.720">
    <property type="entry name" value="NAD(P)-binding Rossmann-like Domain"/>
    <property type="match status" value="1"/>
</dbReference>